<dbReference type="InterPro" id="IPR018960">
    <property type="entry name" value="DUF1990"/>
</dbReference>
<evidence type="ECO:0000313" key="4">
    <source>
        <dbReference type="Proteomes" id="UP000070620"/>
    </source>
</evidence>
<dbReference type="PIRSF" id="PIRSF010260">
    <property type="entry name" value="UCP010260"/>
    <property type="match status" value="1"/>
</dbReference>
<dbReference type="EMBL" id="LRQV01000028">
    <property type="protein sequence ID" value="KXK62018.1"/>
    <property type="molecule type" value="Genomic_DNA"/>
</dbReference>
<evidence type="ECO:0000256" key="1">
    <source>
        <dbReference type="SAM" id="MobiDB-lite"/>
    </source>
</evidence>
<dbReference type="RefSeq" id="WP_067363587.1">
    <property type="nucleotide sequence ID" value="NZ_JBIUBN010000009.1"/>
</dbReference>
<dbReference type="Pfam" id="PF09348">
    <property type="entry name" value="DUF1990"/>
    <property type="match status" value="1"/>
</dbReference>
<evidence type="ECO:0000313" key="3">
    <source>
        <dbReference type="EMBL" id="KXK62018.1"/>
    </source>
</evidence>
<sequence length="187" mass="20162">MRHPTGESTAKPAAGFTHPEVGATRDRVLPAGYRHVHRDVPVGTGREAFVRAADGLLGWRMHRGAGLAVTATGRRAVAGAVVLLHVGRAPLRLTVPCRVVYVVDAPDQRGFAYGTLPGHPEQGEELFTVRLTRGGDVRVRIRAFSRPATALARAGGPVTHLVQEYVTDRYLRALRRLAGGGDARARR</sequence>
<feature type="region of interest" description="Disordered" evidence="1">
    <location>
        <begin position="1"/>
        <end position="21"/>
    </location>
</feature>
<accession>A0A136PU96</accession>
<proteinExistence type="predicted"/>
<name>A0A136PU96_9ACTN</name>
<dbReference type="OrthoDB" id="120660at2"/>
<dbReference type="AlphaFoldDB" id="A0A136PU96"/>
<dbReference type="InterPro" id="IPR014457">
    <property type="entry name" value="UCP010260"/>
</dbReference>
<reference evidence="3 4" key="1">
    <citation type="submission" date="2016-01" db="EMBL/GenBank/DDBJ databases">
        <title>Whole genome sequence and analysis of Micromonospora rosaria DSM 803, which can produce antibacterial substance rosamicin.</title>
        <authorList>
            <person name="Yang H."/>
            <person name="He X."/>
            <person name="Zhu D."/>
        </authorList>
    </citation>
    <scope>NUCLEOTIDE SEQUENCE [LARGE SCALE GENOMIC DNA]</scope>
    <source>
        <strain evidence="3 4">DSM 803</strain>
    </source>
</reference>
<protein>
    <recommendedName>
        <fullName evidence="2">DUF1990 domain-containing protein</fullName>
    </recommendedName>
</protein>
<dbReference type="Proteomes" id="UP000070620">
    <property type="component" value="Unassembled WGS sequence"/>
</dbReference>
<gene>
    <name evidence="3" type="ORF">AWW66_10785</name>
</gene>
<evidence type="ECO:0000259" key="2">
    <source>
        <dbReference type="Pfam" id="PF09348"/>
    </source>
</evidence>
<feature type="domain" description="DUF1990" evidence="2">
    <location>
        <begin position="18"/>
        <end position="173"/>
    </location>
</feature>
<keyword evidence="4" id="KW-1185">Reference proteome</keyword>
<organism evidence="3 4">
    <name type="scientific">Micromonospora rosaria</name>
    <dbReference type="NCBI Taxonomy" id="47874"/>
    <lineage>
        <taxon>Bacteria</taxon>
        <taxon>Bacillati</taxon>
        <taxon>Actinomycetota</taxon>
        <taxon>Actinomycetes</taxon>
        <taxon>Micromonosporales</taxon>
        <taxon>Micromonosporaceae</taxon>
        <taxon>Micromonospora</taxon>
    </lineage>
</organism>
<comment type="caution">
    <text evidence="3">The sequence shown here is derived from an EMBL/GenBank/DDBJ whole genome shotgun (WGS) entry which is preliminary data.</text>
</comment>
<dbReference type="PANTHER" id="PTHR34202">
    <property type="entry name" value="UPF0548 PROTEIN"/>
    <property type="match status" value="1"/>
</dbReference>
<dbReference type="PANTHER" id="PTHR34202:SF1">
    <property type="entry name" value="UPF0548 PROTEIN"/>
    <property type="match status" value="1"/>
</dbReference>